<evidence type="ECO:0000313" key="8">
    <source>
        <dbReference type="EMBL" id="GCC51434.1"/>
    </source>
</evidence>
<evidence type="ECO:0000259" key="7">
    <source>
        <dbReference type="PROSITE" id="PS50110"/>
    </source>
</evidence>
<dbReference type="Proteomes" id="UP000288227">
    <property type="component" value="Unassembled WGS sequence"/>
</dbReference>
<dbReference type="InterPro" id="IPR058245">
    <property type="entry name" value="NreC/VraR/RcsB-like_REC"/>
</dbReference>
<keyword evidence="4" id="KW-0804">Transcription</keyword>
<dbReference type="PROSITE" id="PS50110">
    <property type="entry name" value="RESPONSE_REGULATORY"/>
    <property type="match status" value="1"/>
</dbReference>
<dbReference type="PRINTS" id="PR00038">
    <property type="entry name" value="HTHLUXR"/>
</dbReference>
<evidence type="ECO:0000256" key="3">
    <source>
        <dbReference type="ARBA" id="ARBA00023125"/>
    </source>
</evidence>
<dbReference type="PANTHER" id="PTHR43214">
    <property type="entry name" value="TWO-COMPONENT RESPONSE REGULATOR"/>
    <property type="match status" value="1"/>
</dbReference>
<dbReference type="Pfam" id="PF00072">
    <property type="entry name" value="Response_reg"/>
    <property type="match status" value="1"/>
</dbReference>
<evidence type="ECO:0000256" key="5">
    <source>
        <dbReference type="PROSITE-ProRule" id="PRU00169"/>
    </source>
</evidence>
<feature type="domain" description="Response regulatory" evidence="7">
    <location>
        <begin position="12"/>
        <end position="136"/>
    </location>
</feature>
<dbReference type="PROSITE" id="PS50043">
    <property type="entry name" value="HTH_LUXR_2"/>
    <property type="match status" value="1"/>
</dbReference>
<protein>
    <submittedName>
        <fullName evidence="8">DNA-binding response regulator</fullName>
    </submittedName>
</protein>
<name>A0A401U993_9BACT</name>
<evidence type="ECO:0000313" key="9">
    <source>
        <dbReference type="Proteomes" id="UP000288227"/>
    </source>
</evidence>
<reference evidence="8 9" key="1">
    <citation type="submission" date="2018-11" db="EMBL/GenBank/DDBJ databases">
        <title>Chryseotalea sanarue gen. nov., sp., nov., a member of the family Cytophagaceae, isolated from a brackish lake in Hamamatsu Japan.</title>
        <authorList>
            <person name="Maejima Y."/>
            <person name="Iino T."/>
            <person name="Muraguchi Y."/>
            <person name="Fukuda K."/>
            <person name="Ohkuma M."/>
            <person name="Moriuchi R."/>
            <person name="Dohra H."/>
            <person name="Kimbara K."/>
            <person name="Shintani M."/>
        </authorList>
    </citation>
    <scope>NUCLEOTIDE SEQUENCE [LARGE SCALE GENOMIC DNA]</scope>
    <source>
        <strain evidence="8 9">Ys</strain>
    </source>
</reference>
<sequence>MIEVMIESEKIKIGLVEDQFLFRKGIRAILESNPKLTVVFETGVGYDIDRQLNEHSTTPDVLLVDLCLPQDKNHYPYGGMEVTKTVRSKFPDIKILILSVHNEHNFIADLIRHGAHGYLIKDADPQEVIDAILAVHTRGAFINNYTLSAIQQSEVKIIKTQNKNTLKNNDEKLSRREIEILQLICEQMKTEEIANRLFISIKTVNGHRNNLLQKTGARNAAGLVTYAVRHRLYTVD</sequence>
<dbReference type="CDD" id="cd17535">
    <property type="entry name" value="REC_NarL-like"/>
    <property type="match status" value="1"/>
</dbReference>
<dbReference type="InterPro" id="IPR000792">
    <property type="entry name" value="Tscrpt_reg_LuxR_C"/>
</dbReference>
<dbReference type="EMBL" id="BHXQ01000003">
    <property type="protein sequence ID" value="GCC51434.1"/>
    <property type="molecule type" value="Genomic_DNA"/>
</dbReference>
<accession>A0A401U993</accession>
<keyword evidence="3 8" id="KW-0238">DNA-binding</keyword>
<dbReference type="GO" id="GO:0003677">
    <property type="term" value="F:DNA binding"/>
    <property type="evidence" value="ECO:0007669"/>
    <property type="project" value="UniProtKB-KW"/>
</dbReference>
<evidence type="ECO:0000259" key="6">
    <source>
        <dbReference type="PROSITE" id="PS50043"/>
    </source>
</evidence>
<dbReference type="InterPro" id="IPR011006">
    <property type="entry name" value="CheY-like_superfamily"/>
</dbReference>
<keyword evidence="9" id="KW-1185">Reference proteome</keyword>
<keyword evidence="2" id="KW-0805">Transcription regulation</keyword>
<dbReference type="GO" id="GO:0000160">
    <property type="term" value="P:phosphorelay signal transduction system"/>
    <property type="evidence" value="ECO:0007669"/>
    <property type="project" value="InterPro"/>
</dbReference>
<feature type="domain" description="HTH luxR-type" evidence="6">
    <location>
        <begin position="166"/>
        <end position="231"/>
    </location>
</feature>
<comment type="caution">
    <text evidence="8">The sequence shown here is derived from an EMBL/GenBank/DDBJ whole genome shotgun (WGS) entry which is preliminary data.</text>
</comment>
<dbReference type="SUPFAM" id="SSF46894">
    <property type="entry name" value="C-terminal effector domain of the bipartite response regulators"/>
    <property type="match status" value="1"/>
</dbReference>
<dbReference type="SUPFAM" id="SSF52172">
    <property type="entry name" value="CheY-like"/>
    <property type="match status" value="1"/>
</dbReference>
<dbReference type="SMART" id="SM00421">
    <property type="entry name" value="HTH_LUXR"/>
    <property type="match status" value="1"/>
</dbReference>
<dbReference type="SMART" id="SM00448">
    <property type="entry name" value="REC"/>
    <property type="match status" value="1"/>
</dbReference>
<dbReference type="InterPro" id="IPR001789">
    <property type="entry name" value="Sig_transdc_resp-reg_receiver"/>
</dbReference>
<keyword evidence="1 5" id="KW-0597">Phosphoprotein</keyword>
<dbReference type="InterPro" id="IPR016032">
    <property type="entry name" value="Sig_transdc_resp-reg_C-effctor"/>
</dbReference>
<proteinExistence type="predicted"/>
<gene>
    <name evidence="8" type="ORF">SanaruYs_16590</name>
</gene>
<dbReference type="CDD" id="cd06170">
    <property type="entry name" value="LuxR_C_like"/>
    <property type="match status" value="1"/>
</dbReference>
<dbReference type="InterPro" id="IPR039420">
    <property type="entry name" value="WalR-like"/>
</dbReference>
<organism evidence="8 9">
    <name type="scientific">Chryseotalea sanaruensis</name>
    <dbReference type="NCBI Taxonomy" id="2482724"/>
    <lineage>
        <taxon>Bacteria</taxon>
        <taxon>Pseudomonadati</taxon>
        <taxon>Bacteroidota</taxon>
        <taxon>Cytophagia</taxon>
        <taxon>Cytophagales</taxon>
        <taxon>Chryseotaleaceae</taxon>
        <taxon>Chryseotalea</taxon>
    </lineage>
</organism>
<dbReference type="PANTHER" id="PTHR43214:SF41">
    <property type="entry name" value="NITRATE_NITRITE RESPONSE REGULATOR PROTEIN NARP"/>
    <property type="match status" value="1"/>
</dbReference>
<dbReference type="AlphaFoldDB" id="A0A401U993"/>
<feature type="modified residue" description="4-aspartylphosphate" evidence="5">
    <location>
        <position position="65"/>
    </location>
</feature>
<dbReference type="Gene3D" id="3.40.50.2300">
    <property type="match status" value="1"/>
</dbReference>
<evidence type="ECO:0000256" key="4">
    <source>
        <dbReference type="ARBA" id="ARBA00023163"/>
    </source>
</evidence>
<evidence type="ECO:0000256" key="2">
    <source>
        <dbReference type="ARBA" id="ARBA00023015"/>
    </source>
</evidence>
<dbReference type="Pfam" id="PF00196">
    <property type="entry name" value="GerE"/>
    <property type="match status" value="1"/>
</dbReference>
<dbReference type="GO" id="GO:0006355">
    <property type="term" value="P:regulation of DNA-templated transcription"/>
    <property type="evidence" value="ECO:0007669"/>
    <property type="project" value="InterPro"/>
</dbReference>
<evidence type="ECO:0000256" key="1">
    <source>
        <dbReference type="ARBA" id="ARBA00022553"/>
    </source>
</evidence>